<comment type="caution">
    <text evidence="5">The sequence shown here is derived from an EMBL/GenBank/DDBJ whole genome shotgun (WGS) entry which is preliminary data.</text>
</comment>
<dbReference type="GO" id="GO:0003677">
    <property type="term" value="F:DNA binding"/>
    <property type="evidence" value="ECO:0007669"/>
    <property type="project" value="UniProtKB-KW"/>
</dbReference>
<dbReference type="Proteomes" id="UP000682134">
    <property type="component" value="Unassembled WGS sequence"/>
</dbReference>
<dbReference type="InterPro" id="IPR000835">
    <property type="entry name" value="HTH_MarR-typ"/>
</dbReference>
<dbReference type="SUPFAM" id="SSF46785">
    <property type="entry name" value="Winged helix' DNA-binding domain"/>
    <property type="match status" value="1"/>
</dbReference>
<dbReference type="PANTHER" id="PTHR42756:SF1">
    <property type="entry name" value="TRANSCRIPTIONAL REPRESSOR OF EMRAB OPERON"/>
    <property type="match status" value="1"/>
</dbReference>
<dbReference type="PANTHER" id="PTHR42756">
    <property type="entry name" value="TRANSCRIPTIONAL REGULATOR, MARR"/>
    <property type="match status" value="1"/>
</dbReference>
<dbReference type="RefSeq" id="WP_209401974.1">
    <property type="nucleotide sequence ID" value="NZ_JAGIYQ010000001.1"/>
</dbReference>
<dbReference type="SMART" id="SM00347">
    <property type="entry name" value="HTH_MARR"/>
    <property type="match status" value="1"/>
</dbReference>
<reference evidence="5" key="1">
    <citation type="submission" date="2021-04" db="EMBL/GenBank/DDBJ databases">
        <title>Genome seq and assembly of Bacillus sp.</title>
        <authorList>
            <person name="Chhetri G."/>
        </authorList>
    </citation>
    <scope>NUCLEOTIDE SEQUENCE</scope>
    <source>
        <strain evidence="5">RG28</strain>
    </source>
</reference>
<organism evidence="5 6">
    <name type="scientific">Gottfriedia endophytica</name>
    <dbReference type="NCBI Taxonomy" id="2820819"/>
    <lineage>
        <taxon>Bacteria</taxon>
        <taxon>Bacillati</taxon>
        <taxon>Bacillota</taxon>
        <taxon>Bacilli</taxon>
        <taxon>Bacillales</taxon>
        <taxon>Bacillaceae</taxon>
        <taxon>Gottfriedia</taxon>
    </lineage>
</organism>
<keyword evidence="2" id="KW-0238">DNA-binding</keyword>
<dbReference type="Gene3D" id="1.10.10.10">
    <property type="entry name" value="Winged helix-like DNA-binding domain superfamily/Winged helix DNA-binding domain"/>
    <property type="match status" value="1"/>
</dbReference>
<dbReference type="Pfam" id="PF12802">
    <property type="entry name" value="MarR_2"/>
    <property type="match status" value="1"/>
</dbReference>
<evidence type="ECO:0000256" key="1">
    <source>
        <dbReference type="ARBA" id="ARBA00023015"/>
    </source>
</evidence>
<keyword evidence="1" id="KW-0805">Transcription regulation</keyword>
<keyword evidence="6" id="KW-1185">Reference proteome</keyword>
<feature type="domain" description="HTH marR-type" evidence="4">
    <location>
        <begin position="4"/>
        <end position="135"/>
    </location>
</feature>
<evidence type="ECO:0000313" key="6">
    <source>
        <dbReference type="Proteomes" id="UP000682134"/>
    </source>
</evidence>
<evidence type="ECO:0000256" key="2">
    <source>
        <dbReference type="ARBA" id="ARBA00023125"/>
    </source>
</evidence>
<name>A0A940NM06_9BACI</name>
<sequence>MNENHQLFHIIHQLSRHISKNLNEELQPLGIYSSQWAVLYTLKTKGMLTQSELCEYLSIEAPPMTRNIQRLIKQGYIKKVPGKDKRSNYIVLTEDALAMYPKWEQAALNLNQSLLYHLPDSAQKELFKLLSSWTVDLKRNGGKI</sequence>
<dbReference type="InterPro" id="IPR036388">
    <property type="entry name" value="WH-like_DNA-bd_sf"/>
</dbReference>
<dbReference type="EMBL" id="JAGIYQ010000001">
    <property type="protein sequence ID" value="MBP0723990.1"/>
    <property type="molecule type" value="Genomic_DNA"/>
</dbReference>
<evidence type="ECO:0000259" key="4">
    <source>
        <dbReference type="PROSITE" id="PS50995"/>
    </source>
</evidence>
<accession>A0A940NM06</accession>
<protein>
    <submittedName>
        <fullName evidence="5">MarR family transcriptional regulator</fullName>
    </submittedName>
</protein>
<evidence type="ECO:0000313" key="5">
    <source>
        <dbReference type="EMBL" id="MBP0723990.1"/>
    </source>
</evidence>
<evidence type="ECO:0000256" key="3">
    <source>
        <dbReference type="ARBA" id="ARBA00023163"/>
    </source>
</evidence>
<dbReference type="PROSITE" id="PS50995">
    <property type="entry name" value="HTH_MARR_2"/>
    <property type="match status" value="1"/>
</dbReference>
<gene>
    <name evidence="5" type="ORF">J5Y03_02185</name>
</gene>
<keyword evidence="3" id="KW-0804">Transcription</keyword>
<dbReference type="AlphaFoldDB" id="A0A940NM06"/>
<proteinExistence type="predicted"/>
<dbReference type="InterPro" id="IPR036390">
    <property type="entry name" value="WH_DNA-bd_sf"/>
</dbReference>
<dbReference type="GO" id="GO:0003700">
    <property type="term" value="F:DNA-binding transcription factor activity"/>
    <property type="evidence" value="ECO:0007669"/>
    <property type="project" value="InterPro"/>
</dbReference>